<evidence type="ECO:0000256" key="4">
    <source>
        <dbReference type="SAM" id="MobiDB-lite"/>
    </source>
</evidence>
<feature type="region of interest" description="Disordered" evidence="4">
    <location>
        <begin position="1"/>
        <end position="75"/>
    </location>
</feature>
<evidence type="ECO:0000313" key="7">
    <source>
        <dbReference type="Proteomes" id="UP001150925"/>
    </source>
</evidence>
<dbReference type="PRINTS" id="PR00320">
    <property type="entry name" value="GPROTEINBRPT"/>
</dbReference>
<feature type="region of interest" description="Disordered" evidence="4">
    <location>
        <begin position="709"/>
        <end position="805"/>
    </location>
</feature>
<sequence>MLPMTGGQYSCIDGLATPNKYPKRSLAASVADTEASSSAASSLAQPPSPSSSVQPLLSETSTSANQSLSRKRPRLDSIVNSAVTMQLTHGSAPDSPVPTGTSQENGHSTLSELGGQANGLESTKQFKSKYPTDEIVRLLLQQLNAMGYHRAAQVLEEESHCRLEPQEVLQLRQHVLQGEWSQAELLLPKLLSTQYTKSCRALFLLRKQKYLEHLEAGRLKQALQVLQRELATLDIEPVHLNQVSSLLMCYNAADLHRAAEWDGANGDSRRQLLEKLEAYIPADVMVPCGRLETLFDQAIRDQGSRCLYHLENEKPSLLVDHHCDASNFPRKVLHTLSGHDDEVWLLAFSPDGTRLASGSKDCIVGIWDPESHTLVQQLKGHHRVITSLAWSPDGTQLLSGSHDHDVRLWNVESGQCERVINQHSQPTTACLWYPDGQRFITGGQDGSINVWDKSGERVSHIDGPRVHDIAVNFETGIMYVACNEKKLYVYNLETGAARPSLSVASEVATLLLLPSDPNLLLVCYTRGAMELWNTVARQRVLSYMGHSHGNYVLRPCFVGSDGAYLACGSEDGRVCIWNRRTGKLLENLAGHKKTINTIAWHSSNARQFATASDDKTIKLWGPAPPEEDVASKFASPLPAQANGLADDSSDTQDSPNASFPSTTFPRGDSRSSRRDPVLLSRRSWLTQSSDRHHPSDLSFDDAHHVGFLVVGGMDDDDDDEEGEEELGREVDDDDDEEEEEPDVGDDDHDTDHDDSERAGVDDTSDDNEPGQGNSRNPDDLMEEDTNFSSDAESIRRSFPYYFNDP</sequence>
<feature type="repeat" description="WD" evidence="3">
    <location>
        <begin position="420"/>
        <end position="452"/>
    </location>
</feature>
<keyword evidence="2" id="KW-0677">Repeat</keyword>
<protein>
    <recommendedName>
        <fullName evidence="5">CTLH domain-containing protein</fullName>
    </recommendedName>
</protein>
<dbReference type="PROSITE" id="PS50896">
    <property type="entry name" value="LISH"/>
    <property type="match status" value="1"/>
</dbReference>
<feature type="compositionally biased region" description="Basic and acidic residues" evidence="4">
    <location>
        <begin position="667"/>
        <end position="676"/>
    </location>
</feature>
<dbReference type="Gene3D" id="2.130.10.10">
    <property type="entry name" value="YVTN repeat-like/Quinoprotein amine dehydrogenase"/>
    <property type="match status" value="2"/>
</dbReference>
<evidence type="ECO:0000256" key="2">
    <source>
        <dbReference type="ARBA" id="ARBA00022737"/>
    </source>
</evidence>
<gene>
    <name evidence="6" type="ORF">IWQ62_001615</name>
</gene>
<dbReference type="Proteomes" id="UP001150925">
    <property type="component" value="Unassembled WGS sequence"/>
</dbReference>
<feature type="compositionally biased region" description="Basic and acidic residues" evidence="4">
    <location>
        <begin position="749"/>
        <end position="760"/>
    </location>
</feature>
<feature type="region of interest" description="Disordered" evidence="4">
    <location>
        <begin position="638"/>
        <end position="676"/>
    </location>
</feature>
<evidence type="ECO:0000313" key="6">
    <source>
        <dbReference type="EMBL" id="KAJ1967815.1"/>
    </source>
</evidence>
<dbReference type="InterPro" id="IPR015943">
    <property type="entry name" value="WD40/YVTN_repeat-like_dom_sf"/>
</dbReference>
<feature type="compositionally biased region" description="Polar residues" evidence="4">
    <location>
        <begin position="98"/>
        <end position="111"/>
    </location>
</feature>
<dbReference type="PROSITE" id="PS00678">
    <property type="entry name" value="WD_REPEATS_1"/>
    <property type="match status" value="1"/>
</dbReference>
<dbReference type="PROSITE" id="PS50897">
    <property type="entry name" value="CTLH"/>
    <property type="match status" value="1"/>
</dbReference>
<feature type="region of interest" description="Disordered" evidence="4">
    <location>
        <begin position="88"/>
        <end position="118"/>
    </location>
</feature>
<dbReference type="SMART" id="SM00320">
    <property type="entry name" value="WD40"/>
    <property type="match status" value="6"/>
</dbReference>
<dbReference type="InterPro" id="IPR006594">
    <property type="entry name" value="LisH"/>
</dbReference>
<evidence type="ECO:0000259" key="5">
    <source>
        <dbReference type="PROSITE" id="PS50897"/>
    </source>
</evidence>
<dbReference type="SUPFAM" id="SSF50978">
    <property type="entry name" value="WD40 repeat-like"/>
    <property type="match status" value="1"/>
</dbReference>
<feature type="repeat" description="WD" evidence="3">
    <location>
        <begin position="336"/>
        <end position="377"/>
    </location>
</feature>
<dbReference type="InterPro" id="IPR019775">
    <property type="entry name" value="WD40_repeat_CS"/>
</dbReference>
<dbReference type="InterPro" id="IPR006595">
    <property type="entry name" value="CTLH_C"/>
</dbReference>
<keyword evidence="7" id="KW-1185">Reference proteome</keyword>
<feature type="domain" description="CTLH" evidence="5">
    <location>
        <begin position="164"/>
        <end position="221"/>
    </location>
</feature>
<dbReference type="PROSITE" id="PS50294">
    <property type="entry name" value="WD_REPEATS_REGION"/>
    <property type="match status" value="4"/>
</dbReference>
<dbReference type="PANTHER" id="PTHR22838">
    <property type="entry name" value="WD REPEAT PROTEIN 26-RELATED"/>
    <property type="match status" value="1"/>
</dbReference>
<dbReference type="InterPro" id="IPR054080">
    <property type="entry name" value="TPR1-like_2nd"/>
</dbReference>
<dbReference type="SMART" id="SM00668">
    <property type="entry name" value="CTLH"/>
    <property type="match status" value="1"/>
</dbReference>
<dbReference type="OrthoDB" id="972532at2759"/>
<evidence type="ECO:0000256" key="3">
    <source>
        <dbReference type="PROSITE-ProRule" id="PRU00221"/>
    </source>
</evidence>
<dbReference type="CDD" id="cd00200">
    <property type="entry name" value="WD40"/>
    <property type="match status" value="1"/>
</dbReference>
<feature type="repeat" description="WD" evidence="3">
    <location>
        <begin position="378"/>
        <end position="419"/>
    </location>
</feature>
<feature type="compositionally biased region" description="Acidic residues" evidence="4">
    <location>
        <begin position="713"/>
        <end position="748"/>
    </location>
</feature>
<dbReference type="EMBL" id="JANBPY010000277">
    <property type="protein sequence ID" value="KAJ1967815.1"/>
    <property type="molecule type" value="Genomic_DNA"/>
</dbReference>
<keyword evidence="1 3" id="KW-0853">WD repeat</keyword>
<dbReference type="InterPro" id="IPR036322">
    <property type="entry name" value="WD40_repeat_dom_sf"/>
</dbReference>
<dbReference type="Pfam" id="PF23627">
    <property type="entry name" value="LisH_WDR26"/>
    <property type="match status" value="1"/>
</dbReference>
<feature type="compositionally biased region" description="Polar residues" evidence="4">
    <location>
        <begin position="59"/>
        <end position="68"/>
    </location>
</feature>
<proteinExistence type="predicted"/>
<comment type="caution">
    <text evidence="6">The sequence shown here is derived from an EMBL/GenBank/DDBJ whole genome shotgun (WGS) entry which is preliminary data.</text>
</comment>
<dbReference type="Pfam" id="PF00400">
    <property type="entry name" value="WD40"/>
    <property type="match status" value="5"/>
</dbReference>
<feature type="compositionally biased region" description="Low complexity" evidence="4">
    <location>
        <begin position="35"/>
        <end position="58"/>
    </location>
</feature>
<dbReference type="AlphaFoldDB" id="A0A9W8E3M5"/>
<feature type="repeat" description="WD" evidence="3">
    <location>
        <begin position="561"/>
        <end position="587"/>
    </location>
</feature>
<evidence type="ECO:0000256" key="1">
    <source>
        <dbReference type="ARBA" id="ARBA00022574"/>
    </source>
</evidence>
<dbReference type="InterPro" id="IPR020472">
    <property type="entry name" value="WD40_PAC1"/>
</dbReference>
<name>A0A9W8E3M5_9FUNG</name>
<dbReference type="InterPro" id="IPR051350">
    <property type="entry name" value="WD_repeat-ST_regulator"/>
</dbReference>
<dbReference type="PANTHER" id="PTHR22838:SF0">
    <property type="entry name" value="WD REPEAT-CONTAINING PROTEIN 26"/>
    <property type="match status" value="1"/>
</dbReference>
<organism evidence="6 7">
    <name type="scientific">Dispira parvispora</name>
    <dbReference type="NCBI Taxonomy" id="1520584"/>
    <lineage>
        <taxon>Eukaryota</taxon>
        <taxon>Fungi</taxon>
        <taxon>Fungi incertae sedis</taxon>
        <taxon>Zoopagomycota</taxon>
        <taxon>Kickxellomycotina</taxon>
        <taxon>Dimargaritomycetes</taxon>
        <taxon>Dimargaritales</taxon>
        <taxon>Dimargaritaceae</taxon>
        <taxon>Dispira</taxon>
    </lineage>
</organism>
<feature type="compositionally biased region" description="Polar residues" evidence="4">
    <location>
        <begin position="651"/>
        <end position="664"/>
    </location>
</feature>
<feature type="repeat" description="WD" evidence="3">
    <location>
        <begin position="588"/>
        <end position="620"/>
    </location>
</feature>
<reference evidence="6" key="1">
    <citation type="submission" date="2022-07" db="EMBL/GenBank/DDBJ databases">
        <title>Phylogenomic reconstructions and comparative analyses of Kickxellomycotina fungi.</title>
        <authorList>
            <person name="Reynolds N.K."/>
            <person name="Stajich J.E."/>
            <person name="Barry K."/>
            <person name="Grigoriev I.V."/>
            <person name="Crous P."/>
            <person name="Smith M.E."/>
        </authorList>
    </citation>
    <scope>NUCLEOTIDE SEQUENCE</scope>
    <source>
        <strain evidence="6">RSA 1196</strain>
    </source>
</reference>
<accession>A0A9W8E3M5</accession>
<dbReference type="Pfam" id="PF21889">
    <property type="entry name" value="TPR1-like_2nd"/>
    <property type="match status" value="1"/>
</dbReference>
<dbReference type="InterPro" id="IPR001680">
    <property type="entry name" value="WD40_rpt"/>
</dbReference>
<dbReference type="PROSITE" id="PS50082">
    <property type="entry name" value="WD_REPEATS_2"/>
    <property type="match status" value="5"/>
</dbReference>